<evidence type="ECO:0000256" key="1">
    <source>
        <dbReference type="SAM" id="MobiDB-lite"/>
    </source>
</evidence>
<feature type="non-terminal residue" evidence="2">
    <location>
        <position position="1"/>
    </location>
</feature>
<dbReference type="Proteomes" id="UP000824469">
    <property type="component" value="Unassembled WGS sequence"/>
</dbReference>
<protein>
    <submittedName>
        <fullName evidence="2">Uncharacterized protein</fullName>
    </submittedName>
</protein>
<evidence type="ECO:0000313" key="2">
    <source>
        <dbReference type="EMBL" id="KAH9299360.1"/>
    </source>
</evidence>
<keyword evidence="3" id="KW-1185">Reference proteome</keyword>
<accession>A0AA38CF20</accession>
<feature type="region of interest" description="Disordered" evidence="1">
    <location>
        <begin position="69"/>
        <end position="88"/>
    </location>
</feature>
<sequence>AGSNLASPSCSPVKYGDSATATISVKNESKFSDKEMLNVPSKHSEVGKSSSIASDGSMMGAEYTSKTSSLSKLVRQKEARERAKKKSQLQLKSLLHLHKLIPWTLLYQV</sequence>
<proteinExistence type="predicted"/>
<dbReference type="EMBL" id="JAHRHJ020000010">
    <property type="protein sequence ID" value="KAH9299360.1"/>
    <property type="molecule type" value="Genomic_DNA"/>
</dbReference>
<feature type="region of interest" description="Disordered" evidence="1">
    <location>
        <begin position="38"/>
        <end position="60"/>
    </location>
</feature>
<evidence type="ECO:0000313" key="3">
    <source>
        <dbReference type="Proteomes" id="UP000824469"/>
    </source>
</evidence>
<dbReference type="AlphaFoldDB" id="A0AA38CF20"/>
<gene>
    <name evidence="2" type="ORF">KI387_031042</name>
</gene>
<comment type="caution">
    <text evidence="2">The sequence shown here is derived from an EMBL/GenBank/DDBJ whole genome shotgun (WGS) entry which is preliminary data.</text>
</comment>
<name>A0AA38CF20_TAXCH</name>
<feature type="non-terminal residue" evidence="2">
    <location>
        <position position="109"/>
    </location>
</feature>
<reference evidence="2 3" key="1">
    <citation type="journal article" date="2021" name="Nat. Plants">
        <title>The Taxus genome provides insights into paclitaxel biosynthesis.</title>
        <authorList>
            <person name="Xiong X."/>
            <person name="Gou J."/>
            <person name="Liao Q."/>
            <person name="Li Y."/>
            <person name="Zhou Q."/>
            <person name="Bi G."/>
            <person name="Li C."/>
            <person name="Du R."/>
            <person name="Wang X."/>
            <person name="Sun T."/>
            <person name="Guo L."/>
            <person name="Liang H."/>
            <person name="Lu P."/>
            <person name="Wu Y."/>
            <person name="Zhang Z."/>
            <person name="Ro D.K."/>
            <person name="Shang Y."/>
            <person name="Huang S."/>
            <person name="Yan J."/>
        </authorList>
    </citation>
    <scope>NUCLEOTIDE SEQUENCE [LARGE SCALE GENOMIC DNA]</scope>
    <source>
        <strain evidence="2">Ta-2019</strain>
    </source>
</reference>
<organism evidence="2 3">
    <name type="scientific">Taxus chinensis</name>
    <name type="common">Chinese yew</name>
    <name type="synonym">Taxus wallichiana var. chinensis</name>
    <dbReference type="NCBI Taxonomy" id="29808"/>
    <lineage>
        <taxon>Eukaryota</taxon>
        <taxon>Viridiplantae</taxon>
        <taxon>Streptophyta</taxon>
        <taxon>Embryophyta</taxon>
        <taxon>Tracheophyta</taxon>
        <taxon>Spermatophyta</taxon>
        <taxon>Pinopsida</taxon>
        <taxon>Pinidae</taxon>
        <taxon>Conifers II</taxon>
        <taxon>Cupressales</taxon>
        <taxon>Taxaceae</taxon>
        <taxon>Taxus</taxon>
    </lineage>
</organism>